<gene>
    <name evidence="3" type="ORF">AWB75_03834</name>
</gene>
<comment type="caution">
    <text evidence="3">The sequence shown here is derived from an EMBL/GenBank/DDBJ whole genome shotgun (WGS) entry which is preliminary data.</text>
</comment>
<dbReference type="RefSeq" id="WP_061125667.1">
    <property type="nucleotide sequence ID" value="NZ_FCOF02000017.1"/>
</dbReference>
<dbReference type="OrthoDB" id="8778941at2"/>
<evidence type="ECO:0000313" key="3">
    <source>
        <dbReference type="EMBL" id="SAK72113.1"/>
    </source>
</evidence>
<protein>
    <submittedName>
        <fullName evidence="3">Uncharacterized protein</fullName>
    </submittedName>
</protein>
<reference evidence="3" key="1">
    <citation type="submission" date="2016-01" db="EMBL/GenBank/DDBJ databases">
        <authorList>
            <person name="Peeters C."/>
        </authorList>
    </citation>
    <scope>NUCLEOTIDE SEQUENCE [LARGE SCALE GENOMIC DNA]</scope>
    <source>
        <strain evidence="3">LMG 29318</strain>
    </source>
</reference>
<accession>A0A158BPZ5</accession>
<feature type="region of interest" description="Disordered" evidence="2">
    <location>
        <begin position="27"/>
        <end position="53"/>
    </location>
</feature>
<keyword evidence="1" id="KW-0175">Coiled coil</keyword>
<organism evidence="3 4">
    <name type="scientific">Caballeronia catudaia</name>
    <dbReference type="NCBI Taxonomy" id="1777136"/>
    <lineage>
        <taxon>Bacteria</taxon>
        <taxon>Pseudomonadati</taxon>
        <taxon>Pseudomonadota</taxon>
        <taxon>Betaproteobacteria</taxon>
        <taxon>Burkholderiales</taxon>
        <taxon>Burkholderiaceae</taxon>
        <taxon>Caballeronia</taxon>
    </lineage>
</organism>
<proteinExistence type="predicted"/>
<keyword evidence="4" id="KW-1185">Reference proteome</keyword>
<dbReference type="EMBL" id="FCOF02000017">
    <property type="protein sequence ID" value="SAK72113.1"/>
    <property type="molecule type" value="Genomic_DNA"/>
</dbReference>
<feature type="coiled-coil region" evidence="1">
    <location>
        <begin position="73"/>
        <end position="112"/>
    </location>
</feature>
<sequence length="157" mass="18109">MNEAVPTKTEPETAEQRFRSAFERLREDRPLILPRGTPVSQNNVAKEAGTDPTALKKKRFPALVREIQAWIEMHDAQQKLQQARRERKTRIREDLKSQLTRLTKQRDDSQSQLASAHRLVLEVLQKNAFLQARLDELSPPPIPLREKLVAMDKGTPK</sequence>
<name>A0A158BPZ5_9BURK</name>
<evidence type="ECO:0000256" key="1">
    <source>
        <dbReference type="SAM" id="Coils"/>
    </source>
</evidence>
<dbReference type="Proteomes" id="UP000054870">
    <property type="component" value="Unassembled WGS sequence"/>
</dbReference>
<evidence type="ECO:0000313" key="4">
    <source>
        <dbReference type="Proteomes" id="UP000054870"/>
    </source>
</evidence>
<evidence type="ECO:0000256" key="2">
    <source>
        <dbReference type="SAM" id="MobiDB-lite"/>
    </source>
</evidence>
<dbReference type="AlphaFoldDB" id="A0A158BPZ5"/>